<dbReference type="AlphaFoldDB" id="N6ZB65"/>
<feature type="site" description="Electron transfer via tryptophanyl radical" evidence="9">
    <location>
        <position position="311"/>
    </location>
</feature>
<comment type="catalytic activity">
    <reaction evidence="7">
        <text>cyclobutadipyrimidine (in DNA) = 2 pyrimidine residues (in DNA).</text>
        <dbReference type="EC" id="4.1.99.3"/>
    </reaction>
</comment>
<feature type="binding site" evidence="8">
    <location>
        <begin position="377"/>
        <end position="379"/>
    </location>
    <ligand>
        <name>FAD</name>
        <dbReference type="ChEBI" id="CHEBI:57692"/>
    </ligand>
</feature>
<keyword evidence="5 8" id="KW-0274">FAD</keyword>
<keyword evidence="4 8" id="KW-0285">Flavoprotein</keyword>
<dbReference type="PANTHER" id="PTHR11455:SF9">
    <property type="entry name" value="CRYPTOCHROME CIRCADIAN CLOCK 5 ISOFORM X1"/>
    <property type="match status" value="1"/>
</dbReference>
<dbReference type="Gene3D" id="3.40.50.620">
    <property type="entry name" value="HUPs"/>
    <property type="match status" value="1"/>
</dbReference>
<feature type="binding site" evidence="8">
    <location>
        <begin position="280"/>
        <end position="287"/>
    </location>
    <ligand>
        <name>FAD</name>
        <dbReference type="ChEBI" id="CHEBI:57692"/>
    </ligand>
</feature>
<evidence type="ECO:0000256" key="7">
    <source>
        <dbReference type="ARBA" id="ARBA00033999"/>
    </source>
</evidence>
<dbReference type="InterPro" id="IPR018394">
    <property type="entry name" value="DNA_photolyase_1_CS_C"/>
</dbReference>
<gene>
    <name evidence="12" type="ORF">C666_06390</name>
</gene>
<dbReference type="InterPro" id="IPR006050">
    <property type="entry name" value="DNA_photolyase_N"/>
</dbReference>
<dbReference type="Pfam" id="PF03441">
    <property type="entry name" value="FAD_binding_7"/>
    <property type="match status" value="1"/>
</dbReference>
<evidence type="ECO:0000256" key="2">
    <source>
        <dbReference type="ARBA" id="ARBA00013149"/>
    </source>
</evidence>
<comment type="cofactor">
    <cofactor evidence="1">
        <name>(6R)-5,10-methylene-5,6,7,8-tetrahydrofolate</name>
        <dbReference type="ChEBI" id="CHEBI:15636"/>
    </cofactor>
</comment>
<accession>N6ZB65</accession>
<comment type="caution">
    <text evidence="12">The sequence shown here is derived from an EMBL/GenBank/DDBJ whole genome shotgun (WGS) entry which is preliminary data.</text>
</comment>
<evidence type="ECO:0000256" key="9">
    <source>
        <dbReference type="PIRSR" id="PIRSR602081-2"/>
    </source>
</evidence>
<dbReference type="STRING" id="1123367.GCA_000621305_00651"/>
<dbReference type="eggNOG" id="COG0415">
    <property type="taxonomic scope" value="Bacteria"/>
</dbReference>
<name>N6ZB65_THAL4</name>
<organism evidence="12 13">
    <name type="scientific">Thauera linaloolentis (strain DSM 12138 / JCM 21573 / CCUG 41526 / CIP 105981 / IAM 15112 / NBRC 102519 / 47Lol)</name>
    <dbReference type="NCBI Taxonomy" id="1123367"/>
    <lineage>
        <taxon>Bacteria</taxon>
        <taxon>Pseudomonadati</taxon>
        <taxon>Pseudomonadota</taxon>
        <taxon>Betaproteobacteria</taxon>
        <taxon>Rhodocyclales</taxon>
        <taxon>Zoogloeaceae</taxon>
        <taxon>Thauera</taxon>
    </lineage>
</organism>
<sequence>MMTSALVWFRRDLRSFDHAALHRALHFAGRVHCAFVFDTAILDALSSRRDRRVEFIHASLAELDAALDAMSRAAGGQGAGIIVRHGRAEDEIPRLALELGVDKVFVNRDYEPDAIVRDSRVAQRLAEAGIGCEDFKDQVIFERDEVLTQAGKPFSVFTPYRSAWLKAADDFQMKPYPVERHAQRLAPKPAGEALPSLAGIGFEPAGLAELRMPTGMSGGRRLFEDFAARIGRYAQARDFPALKGVSYLSVHLRFGTVSIRQLAAHAWRDGGDGAQAWLGELIWRDFYHQILWHHPHVVARAFRPEYDGVVWDDAPGLFAAWAEARTGYPIVDAAMRQLAQTGYMHNRLRMIVASFLSKDLGIDWRLGERHFAAHLNDYDLAANNGGWQWAASTGCDAQPYFRIFNPVTQSQKFDPGGRFIRRYLPELARVPDTFIHAPWTMGGIDQSACRTRIGVDYPAPIVDHAAARERTLKRFGVLKA</sequence>
<dbReference type="GO" id="GO:0003904">
    <property type="term" value="F:deoxyribodipyrimidine photo-lyase activity"/>
    <property type="evidence" value="ECO:0007669"/>
    <property type="project" value="UniProtKB-EC"/>
</dbReference>
<evidence type="ECO:0000313" key="12">
    <source>
        <dbReference type="EMBL" id="ENO89404.1"/>
    </source>
</evidence>
<dbReference type="InterPro" id="IPR014729">
    <property type="entry name" value="Rossmann-like_a/b/a_fold"/>
</dbReference>
<keyword evidence="12" id="KW-0456">Lyase</keyword>
<evidence type="ECO:0000259" key="11">
    <source>
        <dbReference type="PROSITE" id="PS51645"/>
    </source>
</evidence>
<dbReference type="PROSITE" id="PS00394">
    <property type="entry name" value="DNA_PHOTOLYASES_1_1"/>
    <property type="match status" value="1"/>
</dbReference>
<dbReference type="GO" id="GO:0009416">
    <property type="term" value="P:response to light stimulus"/>
    <property type="evidence" value="ECO:0007669"/>
    <property type="project" value="TreeGrafter"/>
</dbReference>
<evidence type="ECO:0000256" key="8">
    <source>
        <dbReference type="PIRSR" id="PIRSR602081-1"/>
    </source>
</evidence>
<feature type="domain" description="Photolyase/cryptochrome alpha/beta" evidence="11">
    <location>
        <begin position="3"/>
        <end position="140"/>
    </location>
</feature>
<dbReference type="Proteomes" id="UP000013232">
    <property type="component" value="Unassembled WGS sequence"/>
</dbReference>
<dbReference type="PROSITE" id="PS51645">
    <property type="entry name" value="PHR_CRY_ALPHA_BETA"/>
    <property type="match status" value="1"/>
</dbReference>
<dbReference type="InterPro" id="IPR002081">
    <property type="entry name" value="Cryptochrome/DNA_photolyase_1"/>
</dbReference>
<feature type="binding site" evidence="8">
    <location>
        <position position="233"/>
    </location>
    <ligand>
        <name>FAD</name>
        <dbReference type="ChEBI" id="CHEBI:57692"/>
    </ligand>
</feature>
<dbReference type="InterPro" id="IPR005101">
    <property type="entry name" value="Cryptochr/Photolyase_FAD-bd"/>
</dbReference>
<comment type="cofactor">
    <cofactor evidence="8">
        <name>FAD</name>
        <dbReference type="ChEBI" id="CHEBI:57692"/>
    </cofactor>
    <text evidence="8">Binds 1 FAD per subunit.</text>
</comment>
<dbReference type="GO" id="GO:0000719">
    <property type="term" value="P:photoreactive repair"/>
    <property type="evidence" value="ECO:0007669"/>
    <property type="project" value="UniProtKB-ARBA"/>
</dbReference>
<dbReference type="SUPFAM" id="SSF52425">
    <property type="entry name" value="Cryptochrome/photolyase, N-terminal domain"/>
    <property type="match status" value="1"/>
</dbReference>
<evidence type="ECO:0000256" key="1">
    <source>
        <dbReference type="ARBA" id="ARBA00001932"/>
    </source>
</evidence>
<keyword evidence="6 10" id="KW-0157">Chromophore</keyword>
<dbReference type="EC" id="4.1.99.3" evidence="2"/>
<keyword evidence="13" id="KW-1185">Reference proteome</keyword>
<reference evidence="12 13" key="1">
    <citation type="submission" date="2012-09" db="EMBL/GenBank/DDBJ databases">
        <title>Draft Genome Sequences of 6 Strains from Genus Thauera.</title>
        <authorList>
            <person name="Liu B."/>
            <person name="Shapleigh J.P."/>
            <person name="Frostegard A.H."/>
        </authorList>
    </citation>
    <scope>NUCLEOTIDE SEQUENCE [LARGE SCALE GENOMIC DNA]</scope>
    <source>
        <strain evidence="13">47Lol / DSM 12138</strain>
    </source>
</reference>
<protein>
    <recommendedName>
        <fullName evidence="3">Deoxyribodipyrimidine photo-lyase</fullName>
        <ecNumber evidence="2">4.1.99.3</ecNumber>
    </recommendedName>
</protein>
<evidence type="ECO:0000256" key="3">
    <source>
        <dbReference type="ARBA" id="ARBA00014046"/>
    </source>
</evidence>
<dbReference type="PROSITE" id="PS00691">
    <property type="entry name" value="DNA_PHOTOLYASES_1_2"/>
    <property type="match status" value="1"/>
</dbReference>
<dbReference type="GO" id="GO:0003677">
    <property type="term" value="F:DNA binding"/>
    <property type="evidence" value="ECO:0007669"/>
    <property type="project" value="TreeGrafter"/>
</dbReference>
<dbReference type="InterPro" id="IPR036134">
    <property type="entry name" value="Crypto/Photolyase_FAD-like_sf"/>
</dbReference>
<feature type="site" description="Electron transfer via tryptophanyl radical" evidence="9">
    <location>
        <position position="364"/>
    </location>
</feature>
<dbReference type="SUPFAM" id="SSF48173">
    <property type="entry name" value="Cryptochrome/photolyase FAD-binding domain"/>
    <property type="match status" value="1"/>
</dbReference>
<dbReference type="Pfam" id="PF00875">
    <property type="entry name" value="DNA_photolyase"/>
    <property type="match status" value="1"/>
</dbReference>
<evidence type="ECO:0000256" key="4">
    <source>
        <dbReference type="ARBA" id="ARBA00022630"/>
    </source>
</evidence>
<evidence type="ECO:0000256" key="10">
    <source>
        <dbReference type="RuleBase" id="RU004182"/>
    </source>
</evidence>
<dbReference type="EMBL" id="AMXE01000015">
    <property type="protein sequence ID" value="ENO89404.1"/>
    <property type="molecule type" value="Genomic_DNA"/>
</dbReference>
<dbReference type="PANTHER" id="PTHR11455">
    <property type="entry name" value="CRYPTOCHROME"/>
    <property type="match status" value="1"/>
</dbReference>
<dbReference type="GO" id="GO:0071949">
    <property type="term" value="F:FAD binding"/>
    <property type="evidence" value="ECO:0007669"/>
    <property type="project" value="TreeGrafter"/>
</dbReference>
<dbReference type="FunFam" id="1.10.579.10:FF:000003">
    <property type="entry name" value="Deoxyribodipyrimidine photo-lyase"/>
    <property type="match status" value="1"/>
</dbReference>
<feature type="binding site" evidence="8">
    <location>
        <position position="277"/>
    </location>
    <ligand>
        <name>FAD</name>
        <dbReference type="ChEBI" id="CHEBI:57692"/>
    </ligand>
</feature>
<evidence type="ECO:0000313" key="13">
    <source>
        <dbReference type="Proteomes" id="UP000013232"/>
    </source>
</evidence>
<evidence type="ECO:0000256" key="6">
    <source>
        <dbReference type="ARBA" id="ARBA00022991"/>
    </source>
</evidence>
<comment type="similarity">
    <text evidence="10">Belongs to the DNA photolyase family.</text>
</comment>
<dbReference type="Gene3D" id="1.25.40.80">
    <property type="match status" value="1"/>
</dbReference>
<evidence type="ECO:0000256" key="5">
    <source>
        <dbReference type="ARBA" id="ARBA00022827"/>
    </source>
</evidence>
<dbReference type="Gene3D" id="1.10.579.10">
    <property type="entry name" value="DNA Cyclobutane Dipyrimidine Photolyase, subunit A, domain 3"/>
    <property type="match status" value="1"/>
</dbReference>
<proteinExistence type="inferred from homology"/>
<dbReference type="PRINTS" id="PR00147">
    <property type="entry name" value="DNAPHOTLYASE"/>
</dbReference>
<dbReference type="InterPro" id="IPR036155">
    <property type="entry name" value="Crypto/Photolyase_N_sf"/>
</dbReference>
<feature type="site" description="Electron transfer via tryptophanyl radical" evidence="9">
    <location>
        <position position="387"/>
    </location>
</feature>